<keyword evidence="1" id="KW-1133">Transmembrane helix</keyword>
<name>A0A382AFQ9_9ZZZZ</name>
<evidence type="ECO:0000256" key="1">
    <source>
        <dbReference type="SAM" id="Phobius"/>
    </source>
</evidence>
<feature type="transmembrane region" description="Helical" evidence="1">
    <location>
        <begin position="35"/>
        <end position="56"/>
    </location>
</feature>
<feature type="transmembrane region" description="Helical" evidence="1">
    <location>
        <begin position="63"/>
        <end position="80"/>
    </location>
</feature>
<keyword evidence="1" id="KW-0472">Membrane</keyword>
<keyword evidence="1" id="KW-0812">Transmembrane</keyword>
<feature type="transmembrane region" description="Helical" evidence="1">
    <location>
        <begin position="7"/>
        <end position="29"/>
    </location>
</feature>
<accession>A0A382AFQ9</accession>
<gene>
    <name evidence="2" type="ORF">METZ01_LOCUS152671</name>
</gene>
<evidence type="ECO:0008006" key="3">
    <source>
        <dbReference type="Google" id="ProtNLM"/>
    </source>
</evidence>
<feature type="transmembrane region" description="Helical" evidence="1">
    <location>
        <begin position="100"/>
        <end position="123"/>
    </location>
</feature>
<proteinExistence type="predicted"/>
<evidence type="ECO:0000313" key="2">
    <source>
        <dbReference type="EMBL" id="SVA99817.1"/>
    </source>
</evidence>
<organism evidence="2">
    <name type="scientific">marine metagenome</name>
    <dbReference type="NCBI Taxonomy" id="408172"/>
    <lineage>
        <taxon>unclassified sequences</taxon>
        <taxon>metagenomes</taxon>
        <taxon>ecological metagenomes</taxon>
    </lineage>
</organism>
<dbReference type="AlphaFoldDB" id="A0A382AFQ9"/>
<protein>
    <recommendedName>
        <fullName evidence="3">Spermidine synthase</fullName>
    </recommendedName>
</protein>
<dbReference type="EMBL" id="UINC01025013">
    <property type="protein sequence ID" value="SVA99817.1"/>
    <property type="molecule type" value="Genomic_DNA"/>
</dbReference>
<reference evidence="2" key="1">
    <citation type="submission" date="2018-05" db="EMBL/GenBank/DDBJ databases">
        <authorList>
            <person name="Lanie J.A."/>
            <person name="Ng W.-L."/>
            <person name="Kazmierczak K.M."/>
            <person name="Andrzejewski T.M."/>
            <person name="Davidsen T.M."/>
            <person name="Wayne K.J."/>
            <person name="Tettelin H."/>
            <person name="Glass J.I."/>
            <person name="Rusch D."/>
            <person name="Podicherti R."/>
            <person name="Tsui H.-C.T."/>
            <person name="Winkler M.E."/>
        </authorList>
    </citation>
    <scope>NUCLEOTIDE SEQUENCE</scope>
</reference>
<feature type="non-terminal residue" evidence="2">
    <location>
        <position position="126"/>
    </location>
</feature>
<sequence length="126" mass="14007">MKARIPAGMFLVSAASLMYEISLARLLAIELWHHYAFLIISCALLGYGAAGAFRLTWTGRIPLFLPVLSFSLLLIPLFLLSSQLPFDPALMSLDPWHGGWLLLSFLLLAVPFFLAGLTLNLLLEQY</sequence>